<dbReference type="InterPro" id="IPR050640">
    <property type="entry name" value="Bact_2-comp_sensor_kinase"/>
</dbReference>
<evidence type="ECO:0000313" key="4">
    <source>
        <dbReference type="EMBL" id="QHT68798.1"/>
    </source>
</evidence>
<dbReference type="InterPro" id="IPR019734">
    <property type="entry name" value="TPR_rpt"/>
</dbReference>
<gene>
    <name evidence="4" type="ORF">GXP67_20155</name>
</gene>
<feature type="domain" description="Signal transduction histidine kinase internal region" evidence="3">
    <location>
        <begin position="479"/>
        <end position="557"/>
    </location>
</feature>
<accession>A0A6C0GLB1</accession>
<dbReference type="Proteomes" id="UP000480178">
    <property type="component" value="Chromosome"/>
</dbReference>
<proteinExistence type="predicted"/>
<dbReference type="RefSeq" id="WP_162444803.1">
    <property type="nucleotide sequence ID" value="NZ_CP048222.1"/>
</dbReference>
<dbReference type="KEGG" id="rhoz:GXP67_20155"/>
<evidence type="ECO:0000256" key="1">
    <source>
        <dbReference type="PROSITE-ProRule" id="PRU00339"/>
    </source>
</evidence>
<dbReference type="InterPro" id="IPR010559">
    <property type="entry name" value="Sig_transdc_His_kin_internal"/>
</dbReference>
<dbReference type="GO" id="GO:0016020">
    <property type="term" value="C:membrane"/>
    <property type="evidence" value="ECO:0007669"/>
    <property type="project" value="InterPro"/>
</dbReference>
<reference evidence="4 5" key="1">
    <citation type="submission" date="2020-01" db="EMBL/GenBank/DDBJ databases">
        <authorList>
            <person name="Kim M.K."/>
        </authorList>
    </citation>
    <scope>NUCLEOTIDE SEQUENCE [LARGE SCALE GENOMIC DNA]</scope>
    <source>
        <strain evidence="4 5">172606-1</strain>
    </source>
</reference>
<dbReference type="Gene3D" id="1.25.40.10">
    <property type="entry name" value="Tetratricopeptide repeat domain"/>
    <property type="match status" value="2"/>
</dbReference>
<dbReference type="Pfam" id="PF06580">
    <property type="entry name" value="His_kinase"/>
    <property type="match status" value="1"/>
</dbReference>
<dbReference type="InterPro" id="IPR011990">
    <property type="entry name" value="TPR-like_helical_dom_sf"/>
</dbReference>
<dbReference type="GO" id="GO:0000155">
    <property type="term" value="F:phosphorelay sensor kinase activity"/>
    <property type="evidence" value="ECO:0007669"/>
    <property type="project" value="InterPro"/>
</dbReference>
<dbReference type="PANTHER" id="PTHR34220">
    <property type="entry name" value="SENSOR HISTIDINE KINASE YPDA"/>
    <property type="match status" value="1"/>
</dbReference>
<dbReference type="EMBL" id="CP048222">
    <property type="protein sequence ID" value="QHT68798.1"/>
    <property type="molecule type" value="Genomic_DNA"/>
</dbReference>
<dbReference type="Pfam" id="PF13424">
    <property type="entry name" value="TPR_12"/>
    <property type="match status" value="3"/>
</dbReference>
<dbReference type="AlphaFoldDB" id="A0A6C0GLB1"/>
<dbReference type="InterPro" id="IPR036890">
    <property type="entry name" value="HATPase_C_sf"/>
</dbReference>
<evidence type="ECO:0000256" key="2">
    <source>
        <dbReference type="SAM" id="Phobius"/>
    </source>
</evidence>
<dbReference type="SUPFAM" id="SSF55874">
    <property type="entry name" value="ATPase domain of HSP90 chaperone/DNA topoisomerase II/histidine kinase"/>
    <property type="match status" value="1"/>
</dbReference>
<keyword evidence="2" id="KW-0472">Membrane</keyword>
<keyword evidence="2" id="KW-1133">Transmembrane helix</keyword>
<feature type="repeat" description="TPR" evidence="1">
    <location>
        <begin position="229"/>
        <end position="262"/>
    </location>
</feature>
<name>A0A6C0GLB1_9BACT</name>
<sequence>MGSLTSVLPLILLLMLFASSLHGQSVREKPKPTKAAKQVPGMAQVYVDSLQAVLQATPDKADKIELYGLLFFTYASTVGNLEVARQYADTIKRVATQVNTKDALAYVNYYLGMLARFDGKYTEALNYLNPIIEYCNTTGNSSLLADCLFQTAVIENELGNYDKSLEISYGAFELFEKERIHFGVARVAMNVGNLFTSMKKWEDAISMYNKSLASFTSMKQDINSKMGELRVMINMGNAYAQMKQYEKARTHYKQALLLSDSIGSTRTAATILSNMGEVLSAEGKYDSALQYHLQALRIREQASQMDKIALNLLWVGDTYMLLKNYAQAQHYLQKALSVSKEFHAKPALRDSYKKLSALYAAQQNFQKAFEYQGLFTAMKDSILNEETTRQLSELQTKYEIGEKDKQLALFAKEKQVQQKEVQRKVLQQKALIGGLLLVTVIAGLVIYLLRQRMRNQKLLMAKDQEIKETQLLHQMSALEMKALRAQMNPHFIFNCMNSINRMILEQDTAGASRYLTKLSKLIRLILENSENTSVSLQNELIMLEAYLQLENLRFKGRIGYKISVDEAIDQENTFLPSMVLQPFVENAIWHGLMHKEKEEQGFIHISIKETEDVLRCVIEDNGVGREIATALKKNSVVHSKSMGLHITEERLRLYNKGKTGQLIQITDLKDSMNRALGTRVDLLVPLE</sequence>
<keyword evidence="1" id="KW-0802">TPR repeat</keyword>
<dbReference type="PROSITE" id="PS50005">
    <property type="entry name" value="TPR"/>
    <property type="match status" value="2"/>
</dbReference>
<evidence type="ECO:0000313" key="5">
    <source>
        <dbReference type="Proteomes" id="UP000480178"/>
    </source>
</evidence>
<organism evidence="4 5">
    <name type="scientific">Rhodocytophaga rosea</name>
    <dbReference type="NCBI Taxonomy" id="2704465"/>
    <lineage>
        <taxon>Bacteria</taxon>
        <taxon>Pseudomonadati</taxon>
        <taxon>Bacteroidota</taxon>
        <taxon>Cytophagia</taxon>
        <taxon>Cytophagales</taxon>
        <taxon>Rhodocytophagaceae</taxon>
        <taxon>Rhodocytophaga</taxon>
    </lineage>
</organism>
<dbReference type="SMART" id="SM00028">
    <property type="entry name" value="TPR"/>
    <property type="match status" value="6"/>
</dbReference>
<feature type="repeat" description="TPR" evidence="1">
    <location>
        <begin position="269"/>
        <end position="302"/>
    </location>
</feature>
<protein>
    <submittedName>
        <fullName evidence="4">Tetratricopeptide repeat protein</fullName>
    </submittedName>
</protein>
<dbReference type="SUPFAM" id="SSF48452">
    <property type="entry name" value="TPR-like"/>
    <property type="match status" value="2"/>
</dbReference>
<dbReference type="Gene3D" id="3.30.565.10">
    <property type="entry name" value="Histidine kinase-like ATPase, C-terminal domain"/>
    <property type="match status" value="1"/>
</dbReference>
<keyword evidence="2" id="KW-0812">Transmembrane</keyword>
<dbReference type="PANTHER" id="PTHR34220:SF7">
    <property type="entry name" value="SENSOR HISTIDINE KINASE YPDA"/>
    <property type="match status" value="1"/>
</dbReference>
<feature type="transmembrane region" description="Helical" evidence="2">
    <location>
        <begin position="430"/>
        <end position="449"/>
    </location>
</feature>
<keyword evidence="5" id="KW-1185">Reference proteome</keyword>
<evidence type="ECO:0000259" key="3">
    <source>
        <dbReference type="Pfam" id="PF06580"/>
    </source>
</evidence>